<reference evidence="3" key="1">
    <citation type="submission" date="2020-01" db="EMBL/GenBank/DDBJ databases">
        <authorList>
            <consortium name="DOE Joint Genome Institute"/>
            <person name="Haridas S."/>
            <person name="Albert R."/>
            <person name="Binder M."/>
            <person name="Bloem J."/>
            <person name="Labutti K."/>
            <person name="Salamov A."/>
            <person name="Andreopoulos B."/>
            <person name="Baker S.E."/>
            <person name="Barry K."/>
            <person name="Bills G."/>
            <person name="Bluhm B.H."/>
            <person name="Cannon C."/>
            <person name="Castanera R."/>
            <person name="Culley D.E."/>
            <person name="Daum C."/>
            <person name="Ezra D."/>
            <person name="Gonzalez J.B."/>
            <person name="Henrissat B."/>
            <person name="Kuo A."/>
            <person name="Liang C."/>
            <person name="Lipzen A."/>
            <person name="Lutzoni F."/>
            <person name="Magnuson J."/>
            <person name="Mondo S."/>
            <person name="Nolan M."/>
            <person name="Ohm R."/>
            <person name="Pangilinan J."/>
            <person name="Park H.-J."/>
            <person name="Ramirez L."/>
            <person name="Alfaro M."/>
            <person name="Sun H."/>
            <person name="Tritt A."/>
            <person name="Yoshinaga Y."/>
            <person name="Zwiers L.-H."/>
            <person name="Turgeon B.G."/>
            <person name="Goodwin S.B."/>
            <person name="Spatafora J.W."/>
            <person name="Crous P.W."/>
            <person name="Grigoriev I.V."/>
        </authorList>
    </citation>
    <scope>NUCLEOTIDE SEQUENCE</scope>
    <source>
        <strain evidence="3">IPT5</strain>
    </source>
</reference>
<feature type="signal peptide" evidence="2">
    <location>
        <begin position="1"/>
        <end position="16"/>
    </location>
</feature>
<accession>A0A6A7BCE1</accession>
<feature type="region of interest" description="Disordered" evidence="1">
    <location>
        <begin position="227"/>
        <end position="251"/>
    </location>
</feature>
<proteinExistence type="predicted"/>
<dbReference type="EMBL" id="MU006296">
    <property type="protein sequence ID" value="KAF2853074.1"/>
    <property type="molecule type" value="Genomic_DNA"/>
</dbReference>
<organism evidence="3 4">
    <name type="scientific">Plenodomus tracheiphilus IPT5</name>
    <dbReference type="NCBI Taxonomy" id="1408161"/>
    <lineage>
        <taxon>Eukaryota</taxon>
        <taxon>Fungi</taxon>
        <taxon>Dikarya</taxon>
        <taxon>Ascomycota</taxon>
        <taxon>Pezizomycotina</taxon>
        <taxon>Dothideomycetes</taxon>
        <taxon>Pleosporomycetidae</taxon>
        <taxon>Pleosporales</taxon>
        <taxon>Pleosporineae</taxon>
        <taxon>Leptosphaeriaceae</taxon>
        <taxon>Plenodomus</taxon>
    </lineage>
</organism>
<protein>
    <submittedName>
        <fullName evidence="3">Uncharacterized protein</fullName>
    </submittedName>
</protein>
<dbReference type="OrthoDB" id="3776815at2759"/>
<keyword evidence="4" id="KW-1185">Reference proteome</keyword>
<name>A0A6A7BCE1_9PLEO</name>
<sequence length="280" mass="29329">MIPFLPTLLFVAAVTAQSQLTTTFWAPVYPLGTDKIGYYGSVINANASHTTYFLTFDDGTDYEAQRFGYLNLTMTVGPNIWEQSTTLNFAAPGSTTAPNANAFIHRCEREDPTDQNANAICTESYGPNYLYAQSCDAPQTESRTEVFSRTVTYSGRLSYSAGVETIVETFAILPDTAPAPAWCTDDAALLTGSATTFEYLSTSFGTFQVVVTAGAEKLSATHGAGVTASSAQPTATGSVTTAPPASGSSGIPQATNGAATLMAPDSLIMGLAAPILALMV</sequence>
<dbReference type="Proteomes" id="UP000799423">
    <property type="component" value="Unassembled WGS sequence"/>
</dbReference>
<evidence type="ECO:0000313" key="4">
    <source>
        <dbReference type="Proteomes" id="UP000799423"/>
    </source>
</evidence>
<evidence type="ECO:0000256" key="2">
    <source>
        <dbReference type="SAM" id="SignalP"/>
    </source>
</evidence>
<gene>
    <name evidence="3" type="ORF">T440DRAFT_466069</name>
</gene>
<keyword evidence="2" id="KW-0732">Signal</keyword>
<dbReference type="AlphaFoldDB" id="A0A6A7BCE1"/>
<feature type="chain" id="PRO_5025435082" evidence="2">
    <location>
        <begin position="17"/>
        <end position="280"/>
    </location>
</feature>
<evidence type="ECO:0000313" key="3">
    <source>
        <dbReference type="EMBL" id="KAF2853074.1"/>
    </source>
</evidence>
<evidence type="ECO:0000256" key="1">
    <source>
        <dbReference type="SAM" id="MobiDB-lite"/>
    </source>
</evidence>